<feature type="transmembrane region" description="Helical" evidence="6">
    <location>
        <begin position="123"/>
        <end position="142"/>
    </location>
</feature>
<evidence type="ECO:0000256" key="6">
    <source>
        <dbReference type="SAM" id="Phobius"/>
    </source>
</evidence>
<feature type="transmembrane region" description="Helical" evidence="6">
    <location>
        <begin position="248"/>
        <end position="269"/>
    </location>
</feature>
<dbReference type="PANTHER" id="PTHR32322:SF2">
    <property type="entry name" value="EAMA DOMAIN-CONTAINING PROTEIN"/>
    <property type="match status" value="1"/>
</dbReference>
<keyword evidence="9" id="KW-1185">Reference proteome</keyword>
<dbReference type="RefSeq" id="WP_191908169.1">
    <property type="nucleotide sequence ID" value="NZ_CP042906.1"/>
</dbReference>
<comment type="similarity">
    <text evidence="2">Belongs to the EamA transporter family.</text>
</comment>
<feature type="transmembrane region" description="Helical" evidence="6">
    <location>
        <begin position="94"/>
        <end position="111"/>
    </location>
</feature>
<feature type="transmembrane region" description="Helical" evidence="6">
    <location>
        <begin position="69"/>
        <end position="88"/>
    </location>
</feature>
<protein>
    <recommendedName>
        <fullName evidence="7">EamA domain-containing protein</fullName>
    </recommendedName>
</protein>
<dbReference type="KEGG" id="htq:FRZ44_36620"/>
<keyword evidence="4 6" id="KW-1133">Transmembrane helix</keyword>
<feature type="transmembrane region" description="Helical" evidence="6">
    <location>
        <begin position="148"/>
        <end position="167"/>
    </location>
</feature>
<feature type="transmembrane region" description="Helical" evidence="6">
    <location>
        <begin position="275"/>
        <end position="293"/>
    </location>
</feature>
<dbReference type="Proteomes" id="UP000326202">
    <property type="component" value="Chromosome"/>
</dbReference>
<organism evidence="8 9">
    <name type="scientific">Hypericibacter terrae</name>
    <dbReference type="NCBI Taxonomy" id="2602015"/>
    <lineage>
        <taxon>Bacteria</taxon>
        <taxon>Pseudomonadati</taxon>
        <taxon>Pseudomonadota</taxon>
        <taxon>Alphaproteobacteria</taxon>
        <taxon>Rhodospirillales</taxon>
        <taxon>Dongiaceae</taxon>
        <taxon>Hypericibacter</taxon>
    </lineage>
</organism>
<dbReference type="InterPro" id="IPR000620">
    <property type="entry name" value="EamA_dom"/>
</dbReference>
<dbReference type="GO" id="GO:0016020">
    <property type="term" value="C:membrane"/>
    <property type="evidence" value="ECO:0007669"/>
    <property type="project" value="UniProtKB-SubCell"/>
</dbReference>
<dbReference type="EMBL" id="CP042906">
    <property type="protein sequence ID" value="QEX18357.1"/>
    <property type="molecule type" value="Genomic_DNA"/>
</dbReference>
<keyword evidence="3 6" id="KW-0812">Transmembrane</keyword>
<evidence type="ECO:0000256" key="2">
    <source>
        <dbReference type="ARBA" id="ARBA00007362"/>
    </source>
</evidence>
<evidence type="ECO:0000259" key="7">
    <source>
        <dbReference type="Pfam" id="PF00892"/>
    </source>
</evidence>
<reference evidence="8 9" key="1">
    <citation type="submission" date="2019-08" db="EMBL/GenBank/DDBJ databases">
        <title>Hyperibacter terrae gen. nov., sp. nov. and Hyperibacter viscosus sp. nov., two new members in the family Rhodospirillaceae isolated from the rhizosphere of Hypericum perforatum.</title>
        <authorList>
            <person name="Noviana Z."/>
        </authorList>
    </citation>
    <scope>NUCLEOTIDE SEQUENCE [LARGE SCALE GENOMIC DNA]</scope>
    <source>
        <strain evidence="8 9">R5913</strain>
    </source>
</reference>
<evidence type="ECO:0000256" key="3">
    <source>
        <dbReference type="ARBA" id="ARBA00022692"/>
    </source>
</evidence>
<dbReference type="SUPFAM" id="SSF103481">
    <property type="entry name" value="Multidrug resistance efflux transporter EmrE"/>
    <property type="match status" value="2"/>
</dbReference>
<feature type="transmembrane region" description="Helical" evidence="6">
    <location>
        <begin position="188"/>
        <end position="211"/>
    </location>
</feature>
<evidence type="ECO:0000256" key="5">
    <source>
        <dbReference type="ARBA" id="ARBA00023136"/>
    </source>
</evidence>
<sequence>MLRPNLALLFVILAWATNIPATAVLMEHWDFWFVSVLRFGIGYITLWLVFQWREPAVRRTGAPVETWRLWVLGAAGAGLFGPLYNAGIDTSNPIMVAIINATSPAVAALVGRVCFGYPIERRMFPAIALAVLGCILATWDPANAGNPFAVRGGEPLILVSMFLWSWYSLAAQRWLTGWSQLRITTATLGPGVAMIIAFYLLAALLGLSSFSPGPPRGALDVGLVLWIAVGGITLAMLFWNFGVQRLGLVVAALFLNLMPIVTILVLALMGQLPTWLQLAGTALVVLGLLQAQLRSLPARRAA</sequence>
<accession>A0A5J6MMH0</accession>
<evidence type="ECO:0000256" key="4">
    <source>
        <dbReference type="ARBA" id="ARBA00022989"/>
    </source>
</evidence>
<keyword evidence="5 6" id="KW-0472">Membrane</keyword>
<evidence type="ECO:0000313" key="8">
    <source>
        <dbReference type="EMBL" id="QEX18357.1"/>
    </source>
</evidence>
<evidence type="ECO:0000313" key="9">
    <source>
        <dbReference type="Proteomes" id="UP000326202"/>
    </source>
</evidence>
<dbReference type="InterPro" id="IPR050638">
    <property type="entry name" value="AA-Vitamin_Transporters"/>
</dbReference>
<evidence type="ECO:0000256" key="1">
    <source>
        <dbReference type="ARBA" id="ARBA00004141"/>
    </source>
</evidence>
<feature type="domain" description="EamA" evidence="7">
    <location>
        <begin position="6"/>
        <end position="138"/>
    </location>
</feature>
<dbReference type="PANTHER" id="PTHR32322">
    <property type="entry name" value="INNER MEMBRANE TRANSPORTER"/>
    <property type="match status" value="1"/>
</dbReference>
<dbReference type="AlphaFoldDB" id="A0A5J6MMH0"/>
<dbReference type="Pfam" id="PF00892">
    <property type="entry name" value="EamA"/>
    <property type="match status" value="2"/>
</dbReference>
<name>A0A5J6MMH0_9PROT</name>
<gene>
    <name evidence="8" type="ORF">FRZ44_36620</name>
</gene>
<feature type="transmembrane region" description="Helical" evidence="6">
    <location>
        <begin position="223"/>
        <end position="241"/>
    </location>
</feature>
<proteinExistence type="inferred from homology"/>
<feature type="domain" description="EamA" evidence="7">
    <location>
        <begin position="153"/>
        <end position="289"/>
    </location>
</feature>
<comment type="subcellular location">
    <subcellularLocation>
        <location evidence="1">Membrane</location>
        <topology evidence="1">Multi-pass membrane protein</topology>
    </subcellularLocation>
</comment>
<dbReference type="InterPro" id="IPR037185">
    <property type="entry name" value="EmrE-like"/>
</dbReference>
<feature type="transmembrane region" description="Helical" evidence="6">
    <location>
        <begin position="31"/>
        <end position="49"/>
    </location>
</feature>